<feature type="transmembrane region" description="Helical" evidence="8">
    <location>
        <begin position="79"/>
        <end position="100"/>
    </location>
</feature>
<evidence type="ECO:0000256" key="3">
    <source>
        <dbReference type="ARBA" id="ARBA00022448"/>
    </source>
</evidence>
<keyword evidence="3" id="KW-0813">Transport</keyword>
<dbReference type="PANTHER" id="PTHR43341">
    <property type="entry name" value="AMINO ACID PERMEASE"/>
    <property type="match status" value="1"/>
</dbReference>
<feature type="domain" description="Amino acid permease/ SLC12A" evidence="9">
    <location>
        <begin position="51"/>
        <end position="510"/>
    </location>
</feature>
<dbReference type="EMBL" id="KV453939">
    <property type="protein sequence ID" value="ODV71576.1"/>
    <property type="molecule type" value="Genomic_DNA"/>
</dbReference>
<dbReference type="GO" id="GO:0016020">
    <property type="term" value="C:membrane"/>
    <property type="evidence" value="ECO:0007669"/>
    <property type="project" value="UniProtKB-SubCell"/>
</dbReference>
<name>A0A1E4RWF4_CYBJN</name>
<feature type="transmembrane region" description="Helical" evidence="8">
    <location>
        <begin position="191"/>
        <end position="213"/>
    </location>
</feature>
<dbReference type="Pfam" id="PF00324">
    <property type="entry name" value="AA_permease"/>
    <property type="match status" value="1"/>
</dbReference>
<dbReference type="PROSITE" id="PS00218">
    <property type="entry name" value="AMINO_ACID_PERMEASE_1"/>
    <property type="match status" value="1"/>
</dbReference>
<keyword evidence="6 8" id="KW-1133">Transmembrane helix</keyword>
<feature type="transmembrane region" description="Helical" evidence="8">
    <location>
        <begin position="160"/>
        <end position="179"/>
    </location>
</feature>
<dbReference type="RefSeq" id="XP_020068615.1">
    <property type="nucleotide sequence ID" value="XM_020212969.1"/>
</dbReference>
<feature type="transmembrane region" description="Helical" evidence="8">
    <location>
        <begin position="335"/>
        <end position="354"/>
    </location>
</feature>
<evidence type="ECO:0000259" key="9">
    <source>
        <dbReference type="Pfam" id="PF00324"/>
    </source>
</evidence>
<gene>
    <name evidence="10" type="ORF">CYBJADRAFT_131197</name>
</gene>
<evidence type="ECO:0000313" key="10">
    <source>
        <dbReference type="EMBL" id="ODV71576.1"/>
    </source>
</evidence>
<organism evidence="10 11">
    <name type="scientific">Cyberlindnera jadinii (strain ATCC 18201 / CBS 1600 / BCRC 20928 / JCM 3617 / NBRC 0987 / NRRL Y-1542)</name>
    <name type="common">Torula yeast</name>
    <name type="synonym">Candida utilis</name>
    <dbReference type="NCBI Taxonomy" id="983966"/>
    <lineage>
        <taxon>Eukaryota</taxon>
        <taxon>Fungi</taxon>
        <taxon>Dikarya</taxon>
        <taxon>Ascomycota</taxon>
        <taxon>Saccharomycotina</taxon>
        <taxon>Saccharomycetes</taxon>
        <taxon>Phaffomycetales</taxon>
        <taxon>Phaffomycetaceae</taxon>
        <taxon>Cyberlindnera</taxon>
    </lineage>
</organism>
<evidence type="ECO:0000313" key="11">
    <source>
        <dbReference type="Proteomes" id="UP000094389"/>
    </source>
</evidence>
<comment type="similarity">
    <text evidence="2">Belongs to the amino acid-polyamine-organocation (APC) superfamily. YAT (TC 2.A.3.10) family.</text>
</comment>
<sequence length="524" mass="57741">MSKVKNLSEDSLKDAKLSPIEGEVIHVSTSMEMLDLEDEPGRLKRDFKARHVNMLAIAGAIGTGLIIGSGTGLKRGGPASLFLGYLFTGSLLMVVLMSLGEMAAFSPMDKAFSGYPSRYVDQALGFAAGWNYFFKYAIVLPANLTAVGLIIQYWRKDLNVGIFITVFLVAIIVVNWFNVKFYGELEFWSAAAKLITLTICFITCIVITCGGSPTNQTIGFQYWREEAFQEYLVDGGTGRFLGWWACVIQACFAYVGSEAVGVVFGETPDPKKNIPKASKQVLFRIAFFYIFGVFILGLAVSPTNPLLAQASGSNASASPFVIAIKTAEIKVLPGFINGCLLIFVGSSANTDLYLGSRTLYGLAKDNFAPKIFLKLNSNGVPFIGCVFTALFGLLAYMNCSDSSAVVFGYFSSAVTVFGILNWLNIMIAYLGYYQMTVVQKVSRDDIPFRMWGQPYTAYYAIGCISLITFFNGYNAFITSFHYKSFITSYIGIAAYLIMIAFWKLYHKTQRVSSDDANALFNYRM</sequence>
<evidence type="ECO:0000256" key="4">
    <source>
        <dbReference type="ARBA" id="ARBA00022692"/>
    </source>
</evidence>
<evidence type="ECO:0000256" key="6">
    <source>
        <dbReference type="ARBA" id="ARBA00022989"/>
    </source>
</evidence>
<dbReference type="InterPro" id="IPR004841">
    <property type="entry name" value="AA-permease/SLC12A_dom"/>
</dbReference>
<dbReference type="FunFam" id="1.20.1740.10:FF:000006">
    <property type="entry name" value="General amino acid permease"/>
    <property type="match status" value="1"/>
</dbReference>
<dbReference type="OrthoDB" id="3900342at2759"/>
<protein>
    <recommendedName>
        <fullName evidence="9">Amino acid permease/ SLC12A domain-containing protein</fullName>
    </recommendedName>
</protein>
<keyword evidence="5" id="KW-0029">Amino-acid transport</keyword>
<dbReference type="InterPro" id="IPR050524">
    <property type="entry name" value="APC_YAT"/>
</dbReference>
<keyword evidence="7 8" id="KW-0472">Membrane</keyword>
<feature type="transmembrane region" description="Helical" evidence="8">
    <location>
        <begin position="281"/>
        <end position="300"/>
    </location>
</feature>
<dbReference type="Proteomes" id="UP000094389">
    <property type="component" value="Unassembled WGS sequence"/>
</dbReference>
<evidence type="ECO:0000256" key="8">
    <source>
        <dbReference type="SAM" id="Phobius"/>
    </source>
</evidence>
<evidence type="ECO:0000256" key="2">
    <source>
        <dbReference type="ARBA" id="ARBA00006983"/>
    </source>
</evidence>
<dbReference type="STRING" id="983966.A0A1E4RWF4"/>
<dbReference type="Gene3D" id="1.20.1740.10">
    <property type="entry name" value="Amino acid/polyamine transporter I"/>
    <property type="match status" value="1"/>
</dbReference>
<dbReference type="GeneID" id="30987365"/>
<dbReference type="GO" id="GO:0015171">
    <property type="term" value="F:amino acid transmembrane transporter activity"/>
    <property type="evidence" value="ECO:0007669"/>
    <property type="project" value="TreeGrafter"/>
</dbReference>
<feature type="transmembrane region" description="Helical" evidence="8">
    <location>
        <begin position="454"/>
        <end position="473"/>
    </location>
</feature>
<feature type="transmembrane region" description="Helical" evidence="8">
    <location>
        <begin position="375"/>
        <end position="397"/>
    </location>
</feature>
<keyword evidence="4 8" id="KW-0812">Transmembrane</keyword>
<dbReference type="AlphaFoldDB" id="A0A1E4RWF4"/>
<reference evidence="10 11" key="1">
    <citation type="journal article" date="2016" name="Proc. Natl. Acad. Sci. U.S.A.">
        <title>Comparative genomics of biotechnologically important yeasts.</title>
        <authorList>
            <person name="Riley R."/>
            <person name="Haridas S."/>
            <person name="Wolfe K.H."/>
            <person name="Lopes M.R."/>
            <person name="Hittinger C.T."/>
            <person name="Goeker M."/>
            <person name="Salamov A.A."/>
            <person name="Wisecaver J.H."/>
            <person name="Long T.M."/>
            <person name="Calvey C.H."/>
            <person name="Aerts A.L."/>
            <person name="Barry K.W."/>
            <person name="Choi C."/>
            <person name="Clum A."/>
            <person name="Coughlan A.Y."/>
            <person name="Deshpande S."/>
            <person name="Douglass A.P."/>
            <person name="Hanson S.J."/>
            <person name="Klenk H.-P."/>
            <person name="LaButti K.M."/>
            <person name="Lapidus A."/>
            <person name="Lindquist E.A."/>
            <person name="Lipzen A.M."/>
            <person name="Meier-Kolthoff J.P."/>
            <person name="Ohm R.A."/>
            <person name="Otillar R.P."/>
            <person name="Pangilinan J.L."/>
            <person name="Peng Y."/>
            <person name="Rokas A."/>
            <person name="Rosa C.A."/>
            <person name="Scheuner C."/>
            <person name="Sibirny A.A."/>
            <person name="Slot J.C."/>
            <person name="Stielow J.B."/>
            <person name="Sun H."/>
            <person name="Kurtzman C.P."/>
            <person name="Blackwell M."/>
            <person name="Grigoriev I.V."/>
            <person name="Jeffries T.W."/>
        </authorList>
    </citation>
    <scope>NUCLEOTIDE SEQUENCE [LARGE SCALE GENOMIC DNA]</scope>
    <source>
        <strain evidence="11">ATCC 18201 / CBS 1600 / BCRC 20928 / JCM 3617 / NBRC 0987 / NRRL Y-1542</strain>
    </source>
</reference>
<dbReference type="OMA" id="ILLPWGA"/>
<dbReference type="PANTHER" id="PTHR43341:SF9">
    <property type="entry name" value="DICARBOXYLIC AMINO ACID PERMEASE"/>
    <property type="match status" value="1"/>
</dbReference>
<keyword evidence="11" id="KW-1185">Reference proteome</keyword>
<feature type="transmembrane region" description="Helical" evidence="8">
    <location>
        <begin position="409"/>
        <end position="433"/>
    </location>
</feature>
<dbReference type="InterPro" id="IPR004840">
    <property type="entry name" value="Amino_acid_permease_CS"/>
</dbReference>
<evidence type="ECO:0000256" key="7">
    <source>
        <dbReference type="ARBA" id="ARBA00023136"/>
    </source>
</evidence>
<feature type="transmembrane region" description="Helical" evidence="8">
    <location>
        <begin position="485"/>
        <end position="505"/>
    </location>
</feature>
<accession>A0A1E4RWF4</accession>
<feature type="transmembrane region" description="Helical" evidence="8">
    <location>
        <begin position="133"/>
        <end position="154"/>
    </location>
</feature>
<dbReference type="PIRSF" id="PIRSF006060">
    <property type="entry name" value="AA_transporter"/>
    <property type="match status" value="1"/>
</dbReference>
<comment type="subcellular location">
    <subcellularLocation>
        <location evidence="1">Membrane</location>
        <topology evidence="1">Multi-pass membrane protein</topology>
    </subcellularLocation>
</comment>
<feature type="transmembrane region" description="Helical" evidence="8">
    <location>
        <begin position="52"/>
        <end position="73"/>
    </location>
</feature>
<evidence type="ECO:0000256" key="5">
    <source>
        <dbReference type="ARBA" id="ARBA00022970"/>
    </source>
</evidence>
<proteinExistence type="inferred from homology"/>
<evidence type="ECO:0000256" key="1">
    <source>
        <dbReference type="ARBA" id="ARBA00004141"/>
    </source>
</evidence>